<proteinExistence type="predicted"/>
<dbReference type="Proteomes" id="UP000509414">
    <property type="component" value="Chromosome"/>
</dbReference>
<evidence type="ECO:0000313" key="2">
    <source>
        <dbReference type="Proteomes" id="UP000509414"/>
    </source>
</evidence>
<dbReference type="EMBL" id="CP049075">
    <property type="protein sequence ID" value="QLI05123.1"/>
    <property type="molecule type" value="Genomic_DNA"/>
</dbReference>
<dbReference type="RefSeq" id="WP_179975698.1">
    <property type="nucleotide sequence ID" value="NZ_CP049075.1"/>
</dbReference>
<dbReference type="KEGG" id="cinf:CINF_0601"/>
<evidence type="ECO:0000313" key="1">
    <source>
        <dbReference type="EMBL" id="QLI05123.1"/>
    </source>
</evidence>
<keyword evidence="2" id="KW-1185">Reference proteome</keyword>
<accession>A0A7H9CG58</accession>
<protein>
    <submittedName>
        <fullName evidence="1">Uncharacterized protein</fullName>
    </submittedName>
</protein>
<sequence length="126" mass="14581">MKIQLMLNLQGEFIKVTNNKAKTITIATLRFCDKKNALYDNCWELKTTRNAQNKIDSIIIQADTRKLNNAELTKILQYFKNDFGIGDKYCEQKLIIKVECDDLILNVIDDDIVDNLDTHEKKEVAV</sequence>
<organism evidence="1 2">
    <name type="scientific">Candidatus Campylobacter infans</name>
    <dbReference type="NCBI Taxonomy" id="2561898"/>
    <lineage>
        <taxon>Bacteria</taxon>
        <taxon>Pseudomonadati</taxon>
        <taxon>Campylobacterota</taxon>
        <taxon>Epsilonproteobacteria</taxon>
        <taxon>Campylobacterales</taxon>
        <taxon>Campylobacteraceae</taxon>
        <taxon>Campylobacter</taxon>
    </lineage>
</organism>
<gene>
    <name evidence="1" type="ORF">CINF_0601</name>
</gene>
<name>A0A7H9CG58_9BACT</name>
<dbReference type="AlphaFoldDB" id="A0A7H9CG58"/>
<reference evidence="1 2" key="1">
    <citation type="submission" date="2020-02" db="EMBL/GenBank/DDBJ databases">
        <title>Complete genome sequence of the novel Campylobacter species Candidatus Campylobacter infans.</title>
        <authorList>
            <person name="Duim B."/>
            <person name="Zomer A."/>
            <person name="van der Graaf L."/>
            <person name="Wagenaar J."/>
        </authorList>
    </citation>
    <scope>NUCLEOTIDE SEQUENCE [LARGE SCALE GENOMIC DNA]</scope>
    <source>
        <strain evidence="1 2">19S00001</strain>
    </source>
</reference>